<name>M1W6U6_CLAP2</name>
<organism evidence="1 2">
    <name type="scientific">Claviceps purpurea (strain 20.1)</name>
    <name type="common">Ergot fungus</name>
    <name type="synonym">Sphacelia segetum</name>
    <dbReference type="NCBI Taxonomy" id="1111077"/>
    <lineage>
        <taxon>Eukaryota</taxon>
        <taxon>Fungi</taxon>
        <taxon>Dikarya</taxon>
        <taxon>Ascomycota</taxon>
        <taxon>Pezizomycotina</taxon>
        <taxon>Sordariomycetes</taxon>
        <taxon>Hypocreomycetidae</taxon>
        <taxon>Hypocreales</taxon>
        <taxon>Clavicipitaceae</taxon>
        <taxon>Claviceps</taxon>
    </lineage>
</organism>
<accession>M1W6U6</accession>
<dbReference type="PANTHER" id="PTHR47843:SF5">
    <property type="entry name" value="BTB_POZ DOMAIN PROTEIN"/>
    <property type="match status" value="1"/>
</dbReference>
<evidence type="ECO:0008006" key="3">
    <source>
        <dbReference type="Google" id="ProtNLM"/>
    </source>
</evidence>
<keyword evidence="2" id="KW-1185">Reference proteome</keyword>
<dbReference type="CDD" id="cd18186">
    <property type="entry name" value="BTB_POZ_ZBTB_KLHL-like"/>
    <property type="match status" value="1"/>
</dbReference>
<protein>
    <recommendedName>
        <fullName evidence="3">BTB domain-containing protein</fullName>
    </recommendedName>
</protein>
<dbReference type="EMBL" id="CAGA01000142">
    <property type="protein sequence ID" value="CCE34876.1"/>
    <property type="molecule type" value="Genomic_DNA"/>
</dbReference>
<dbReference type="AlphaFoldDB" id="M1W6U6"/>
<dbReference type="InterPro" id="IPR011333">
    <property type="entry name" value="SKP1/BTB/POZ_sf"/>
</dbReference>
<dbReference type="SUPFAM" id="SSF54695">
    <property type="entry name" value="POZ domain"/>
    <property type="match status" value="1"/>
</dbReference>
<evidence type="ECO:0000313" key="2">
    <source>
        <dbReference type="Proteomes" id="UP000016801"/>
    </source>
</evidence>
<dbReference type="PANTHER" id="PTHR47843">
    <property type="entry name" value="BTB DOMAIN-CONTAINING PROTEIN-RELATED"/>
    <property type="match status" value="1"/>
</dbReference>
<dbReference type="eggNOG" id="ENOG502T6G6">
    <property type="taxonomic scope" value="Eukaryota"/>
</dbReference>
<dbReference type="HOGENOM" id="CLU_057752_6_1_1"/>
<proteinExistence type="predicted"/>
<gene>
    <name evidence="1" type="ORF">CPUR_08815</name>
</gene>
<dbReference type="OrthoDB" id="6359816at2759"/>
<evidence type="ECO:0000313" key="1">
    <source>
        <dbReference type="EMBL" id="CCE34876.1"/>
    </source>
</evidence>
<dbReference type="Gene3D" id="3.30.710.10">
    <property type="entry name" value="Potassium Channel Kv1.1, Chain A"/>
    <property type="match status" value="1"/>
</dbReference>
<dbReference type="STRING" id="1111077.M1W6U6"/>
<comment type="caution">
    <text evidence="1">The sequence shown here is derived from an EMBL/GenBank/DDBJ whole genome shotgun (WGS) entry which is preliminary data.</text>
</comment>
<sequence>MEMHCNNILRKIAKSRDDGSFCDLEIVCDKRRFNAHRIVEGTNSIFEIQKYSSVLVERMLDYMYTGTYDELPSKAPAKEGQESSQKAAKLDPAAHVMLHAQMRELGDIYMVEGLSQHACEKLETLLASETTRNLLVDIVPEVYAFESSTIIRKIIVQSLRKKLDPPPLETDIAETMAEMARVVPEFGSDMLMSYCNASNHGHLSSYPGSCSLSSPSIAEAARSSLPSSDRTRPLSAFGKRRWDIGGTVLSPRQ</sequence>
<reference evidence="1 2" key="1">
    <citation type="journal article" date="2013" name="PLoS Genet.">
        <title>Plant-symbiotic fungi as chemical engineers: Multi-genome analysis of the Clavicipitaceae reveals dynamics of alkaloid loci.</title>
        <authorList>
            <person name="Schardl C.L."/>
            <person name="Young C.A."/>
            <person name="Hesse U."/>
            <person name="Amyotte S.G."/>
            <person name="Andreeva K."/>
            <person name="Calie P.J."/>
            <person name="Fleetwood D.J."/>
            <person name="Haws D.C."/>
            <person name="Moore N."/>
            <person name="Oeser B."/>
            <person name="Panaccione D.G."/>
            <person name="Schweri K.K."/>
            <person name="Voisey C.R."/>
            <person name="Farman M.L."/>
            <person name="Jaromczyk J.W."/>
            <person name="Roe B.A."/>
            <person name="O'Sullivan D.M."/>
            <person name="Scott B."/>
            <person name="Tudzynski P."/>
            <person name="An Z."/>
            <person name="Arnaoudova E.G."/>
            <person name="Bullock C.T."/>
            <person name="Charlton N.D."/>
            <person name="Chen L."/>
            <person name="Cox M."/>
            <person name="Dinkins R.D."/>
            <person name="Florea S."/>
            <person name="Glenn A.E."/>
            <person name="Gordon A."/>
            <person name="Gueldener U."/>
            <person name="Harris D.R."/>
            <person name="Hollin W."/>
            <person name="Jaromczyk J."/>
            <person name="Johnson R.D."/>
            <person name="Khan A.K."/>
            <person name="Leistner E."/>
            <person name="Leuchtmann A."/>
            <person name="Li C."/>
            <person name="Liu J."/>
            <person name="Liu J."/>
            <person name="Liu M."/>
            <person name="Mace W."/>
            <person name="Machado C."/>
            <person name="Nagabhyru P."/>
            <person name="Pan J."/>
            <person name="Schmid J."/>
            <person name="Sugawara K."/>
            <person name="Steiner U."/>
            <person name="Takach J.E."/>
            <person name="Tanaka E."/>
            <person name="Webb J.S."/>
            <person name="Wilson E.V."/>
            <person name="Wiseman J.L."/>
            <person name="Yoshida R."/>
            <person name="Zeng Z."/>
        </authorList>
    </citation>
    <scope>NUCLEOTIDE SEQUENCE [LARGE SCALE GENOMIC DNA]</scope>
    <source>
        <strain evidence="1 2">20.1</strain>
    </source>
</reference>
<dbReference type="VEuPathDB" id="FungiDB:CPUR_08815"/>
<dbReference type="Proteomes" id="UP000016801">
    <property type="component" value="Unassembled WGS sequence"/>
</dbReference>